<keyword evidence="4" id="KW-0813">Transport</keyword>
<dbReference type="Proteomes" id="UP000242757">
    <property type="component" value="Unassembled WGS sequence"/>
</dbReference>
<keyword evidence="3" id="KW-0288">FMN</keyword>
<gene>
    <name evidence="6" type="ORF">B6S08_11525</name>
</gene>
<protein>
    <submittedName>
        <fullName evidence="6">Nitric oxide synthase</fullName>
    </submittedName>
</protein>
<dbReference type="InterPro" id="IPR001094">
    <property type="entry name" value="Flavdoxin-like"/>
</dbReference>
<dbReference type="PROSITE" id="PS50902">
    <property type="entry name" value="FLAVODOXIN_LIKE"/>
    <property type="match status" value="1"/>
</dbReference>
<evidence type="ECO:0000256" key="4">
    <source>
        <dbReference type="ARBA" id="ARBA00022982"/>
    </source>
</evidence>
<comment type="caution">
    <text evidence="6">The sequence shown here is derived from an EMBL/GenBank/DDBJ whole genome shotgun (WGS) entry which is preliminary data.</text>
</comment>
<proteinExistence type="predicted"/>
<comment type="cofactor">
    <cofactor evidence="1">
        <name>FMN</name>
        <dbReference type="ChEBI" id="CHEBI:58210"/>
    </cofactor>
</comment>
<organism evidence="6 7">
    <name type="scientific">Oceanimonas doudoroffii</name>
    <dbReference type="NCBI Taxonomy" id="84158"/>
    <lineage>
        <taxon>Bacteria</taxon>
        <taxon>Pseudomonadati</taxon>
        <taxon>Pseudomonadota</taxon>
        <taxon>Gammaproteobacteria</taxon>
        <taxon>Aeromonadales</taxon>
        <taxon>Aeromonadaceae</taxon>
        <taxon>Oceanimonas</taxon>
    </lineage>
</organism>
<evidence type="ECO:0000259" key="5">
    <source>
        <dbReference type="PROSITE" id="PS50902"/>
    </source>
</evidence>
<dbReference type="Gene3D" id="3.40.50.360">
    <property type="match status" value="1"/>
</dbReference>
<dbReference type="PRINTS" id="PR00369">
    <property type="entry name" value="FLAVODOXIN"/>
</dbReference>
<name>A0A233RDY3_9GAMM</name>
<keyword evidence="7" id="KW-1185">Reference proteome</keyword>
<evidence type="ECO:0000313" key="6">
    <source>
        <dbReference type="EMBL" id="OXY81595.1"/>
    </source>
</evidence>
<dbReference type="GO" id="GO:0016491">
    <property type="term" value="F:oxidoreductase activity"/>
    <property type="evidence" value="ECO:0007669"/>
    <property type="project" value="TreeGrafter"/>
</dbReference>
<sequence length="146" mass="15748">MKIITLFGTETGNAEMVADDIVEALSSDFDASAQDMADFDIGETREGDILLLVCSTYGDGELPNSAQPLYEQLTNNQPNLSHLRFATFGLGDSFYATFNQGSQIMADQFLALGAREMAERGRHDASSGELPGDVALAWLKTVVSAF</sequence>
<reference evidence="6 7" key="1">
    <citation type="submission" date="2017-08" db="EMBL/GenBank/DDBJ databases">
        <title>A Genome Sequence of Oceanimonas doudoroffii ATCC 27123T.</title>
        <authorList>
            <person name="Brennan M.A."/>
            <person name="Maclea K.S."/>
            <person name="Mcclelland W.D."/>
            <person name="Trachtenberg A.M."/>
        </authorList>
    </citation>
    <scope>NUCLEOTIDE SEQUENCE [LARGE SCALE GENOMIC DNA]</scope>
    <source>
        <strain evidence="6 7">ATCC 27123</strain>
    </source>
</reference>
<evidence type="ECO:0000256" key="2">
    <source>
        <dbReference type="ARBA" id="ARBA00022630"/>
    </source>
</evidence>
<evidence type="ECO:0000313" key="7">
    <source>
        <dbReference type="Proteomes" id="UP000242757"/>
    </source>
</evidence>
<dbReference type="PANTHER" id="PTHR19384:SF128">
    <property type="entry name" value="NADPH OXIDOREDUCTASE A"/>
    <property type="match status" value="1"/>
</dbReference>
<keyword evidence="2" id="KW-0285">Flavoprotein</keyword>
<accession>A0A233RDY3</accession>
<dbReference type="AlphaFoldDB" id="A0A233RDY3"/>
<dbReference type="GO" id="GO:0010181">
    <property type="term" value="F:FMN binding"/>
    <property type="evidence" value="ECO:0007669"/>
    <property type="project" value="InterPro"/>
</dbReference>
<dbReference type="EMBL" id="NBIM01000003">
    <property type="protein sequence ID" value="OXY81595.1"/>
    <property type="molecule type" value="Genomic_DNA"/>
</dbReference>
<evidence type="ECO:0000256" key="3">
    <source>
        <dbReference type="ARBA" id="ARBA00022643"/>
    </source>
</evidence>
<dbReference type="OrthoDB" id="359268at2"/>
<dbReference type="Pfam" id="PF00258">
    <property type="entry name" value="Flavodoxin_1"/>
    <property type="match status" value="1"/>
</dbReference>
<dbReference type="InterPro" id="IPR008254">
    <property type="entry name" value="Flavodoxin/NO_synth"/>
</dbReference>
<feature type="domain" description="Flavodoxin-like" evidence="5">
    <location>
        <begin position="3"/>
        <end position="143"/>
    </location>
</feature>
<dbReference type="InterPro" id="IPR029039">
    <property type="entry name" value="Flavoprotein-like_sf"/>
</dbReference>
<dbReference type="PANTHER" id="PTHR19384">
    <property type="entry name" value="NITRIC OXIDE SYNTHASE-RELATED"/>
    <property type="match status" value="1"/>
</dbReference>
<dbReference type="GO" id="GO:0050660">
    <property type="term" value="F:flavin adenine dinucleotide binding"/>
    <property type="evidence" value="ECO:0007669"/>
    <property type="project" value="TreeGrafter"/>
</dbReference>
<dbReference type="GO" id="GO:0005829">
    <property type="term" value="C:cytosol"/>
    <property type="evidence" value="ECO:0007669"/>
    <property type="project" value="TreeGrafter"/>
</dbReference>
<dbReference type="RefSeq" id="WP_094200963.1">
    <property type="nucleotide sequence ID" value="NZ_NBIM01000003.1"/>
</dbReference>
<keyword evidence="4" id="KW-0249">Electron transport</keyword>
<dbReference type="SUPFAM" id="SSF52218">
    <property type="entry name" value="Flavoproteins"/>
    <property type="match status" value="1"/>
</dbReference>
<evidence type="ECO:0000256" key="1">
    <source>
        <dbReference type="ARBA" id="ARBA00001917"/>
    </source>
</evidence>